<dbReference type="CDD" id="cd00834">
    <property type="entry name" value="KAS_I_II"/>
    <property type="match status" value="1"/>
</dbReference>
<dbReference type="AlphaFoldDB" id="A0AAV5U1K8"/>
<dbReference type="GO" id="GO:0006633">
    <property type="term" value="P:fatty acid biosynthetic process"/>
    <property type="evidence" value="ECO:0007669"/>
    <property type="project" value="InterPro"/>
</dbReference>
<evidence type="ECO:0000256" key="1">
    <source>
        <dbReference type="ARBA" id="ARBA00008467"/>
    </source>
</evidence>
<feature type="non-terminal residue" evidence="5">
    <location>
        <position position="1"/>
    </location>
</feature>
<dbReference type="PANTHER" id="PTHR11712:SF336">
    <property type="entry name" value="3-OXOACYL-[ACYL-CARRIER-PROTEIN] SYNTHASE, MITOCHONDRIAL"/>
    <property type="match status" value="1"/>
</dbReference>
<dbReference type="EMBL" id="BTSX01000005">
    <property type="protein sequence ID" value="GMT00396.1"/>
    <property type="molecule type" value="Genomic_DNA"/>
</dbReference>
<keyword evidence="3" id="KW-0808">Transferase</keyword>
<dbReference type="InterPro" id="IPR000794">
    <property type="entry name" value="Beta-ketoacyl_synthase"/>
</dbReference>
<dbReference type="EC" id="2.3.1.41" evidence="2"/>
<dbReference type="PROSITE" id="PS00606">
    <property type="entry name" value="KS3_1"/>
    <property type="match status" value="1"/>
</dbReference>
<comment type="similarity">
    <text evidence="1">Belongs to the thiolase-like superfamily. Beta-ketoacyl-ACP synthases family.</text>
</comment>
<evidence type="ECO:0000313" key="5">
    <source>
        <dbReference type="EMBL" id="GMT00396.1"/>
    </source>
</evidence>
<evidence type="ECO:0000259" key="4">
    <source>
        <dbReference type="PROSITE" id="PS52004"/>
    </source>
</evidence>
<feature type="domain" description="Ketosynthase family 3 (KS3)" evidence="4">
    <location>
        <begin position="4"/>
        <end position="397"/>
    </location>
</feature>
<organism evidence="5 6">
    <name type="scientific">Pristionchus entomophagus</name>
    <dbReference type="NCBI Taxonomy" id="358040"/>
    <lineage>
        <taxon>Eukaryota</taxon>
        <taxon>Metazoa</taxon>
        <taxon>Ecdysozoa</taxon>
        <taxon>Nematoda</taxon>
        <taxon>Chromadorea</taxon>
        <taxon>Rhabditida</taxon>
        <taxon>Rhabditina</taxon>
        <taxon>Diplogasteromorpha</taxon>
        <taxon>Diplogasteroidea</taxon>
        <taxon>Neodiplogasteridae</taxon>
        <taxon>Pristionchus</taxon>
    </lineage>
</organism>
<dbReference type="SUPFAM" id="SSF53901">
    <property type="entry name" value="Thiolase-like"/>
    <property type="match status" value="1"/>
</dbReference>
<comment type="caution">
    <text evidence="5">The sequence shown here is derived from an EMBL/GenBank/DDBJ whole genome shotgun (WGS) entry which is preliminary data.</text>
</comment>
<accession>A0AAV5U1K8</accession>
<dbReference type="InterPro" id="IPR020841">
    <property type="entry name" value="PKS_Beta-ketoAc_synthase_dom"/>
</dbReference>
<dbReference type="InterPro" id="IPR014031">
    <property type="entry name" value="Ketoacyl_synth_C"/>
</dbReference>
<proteinExistence type="inferred from homology"/>
<dbReference type="PROSITE" id="PS52004">
    <property type="entry name" value="KS3_2"/>
    <property type="match status" value="1"/>
</dbReference>
<protein>
    <recommendedName>
        <fullName evidence="2">beta-ketoacyl-[acyl-carrier-protein] synthase I</fullName>
        <ecNumber evidence="2">2.3.1.41</ecNumber>
    </recommendedName>
</protein>
<keyword evidence="6" id="KW-1185">Reference proteome</keyword>
<sequence>QMVGHRVVVTGLGCISPYGKGVDSLWKGLLSTQGVIQWNEQLQHVVGQVSDDVIHEIAASEKREKGRVALWSEMAATEAIIDAGVEGMDHTETMVNVGTGVVDLELIGDTTEMVRSGKGRKTSPFFLPRILNNMPAGYVAMKYGIRGGAECMSTACATGVHSIGSAFHRIRYGSVRRAIAGSTEAAVTPLGIHAFSRMRALARGKDALSSPFDEKRSGFVMSEGSAFLFLEREEDARKRGVKIYAEMKGFGISSDISHITSPPPDGSGLRMAMERAMRDGGIEREQIGYVNAHATSTRNGDEAEAEAIKGILGEEVAVSSNKGHLGHLLAGAGSIETLATVLSLEKGILPHTLNLEKSDCAKIRHVENGETIERPDWSALVNSSGFGGTNGVLLIQKYRP</sequence>
<gene>
    <name evidence="5" type="ORF">PENTCL1PPCAC_22570</name>
</gene>
<dbReference type="Gene3D" id="3.40.47.10">
    <property type="match status" value="1"/>
</dbReference>
<dbReference type="PANTHER" id="PTHR11712">
    <property type="entry name" value="POLYKETIDE SYNTHASE-RELATED"/>
    <property type="match status" value="1"/>
</dbReference>
<dbReference type="Proteomes" id="UP001432027">
    <property type="component" value="Unassembled WGS sequence"/>
</dbReference>
<reference evidence="5" key="1">
    <citation type="submission" date="2023-10" db="EMBL/GenBank/DDBJ databases">
        <title>Genome assembly of Pristionchus species.</title>
        <authorList>
            <person name="Yoshida K."/>
            <person name="Sommer R.J."/>
        </authorList>
    </citation>
    <scope>NUCLEOTIDE SEQUENCE</scope>
    <source>
        <strain evidence="5">RS0144</strain>
    </source>
</reference>
<evidence type="ECO:0000256" key="2">
    <source>
        <dbReference type="ARBA" id="ARBA00013191"/>
    </source>
</evidence>
<name>A0AAV5U1K8_9BILA</name>
<dbReference type="Pfam" id="PF02801">
    <property type="entry name" value="Ketoacyl-synt_C"/>
    <property type="match status" value="1"/>
</dbReference>
<dbReference type="Pfam" id="PF00109">
    <property type="entry name" value="ketoacyl-synt"/>
    <property type="match status" value="1"/>
</dbReference>
<dbReference type="GO" id="GO:0005739">
    <property type="term" value="C:mitochondrion"/>
    <property type="evidence" value="ECO:0007669"/>
    <property type="project" value="TreeGrafter"/>
</dbReference>
<dbReference type="InterPro" id="IPR016039">
    <property type="entry name" value="Thiolase-like"/>
</dbReference>
<dbReference type="SMART" id="SM00825">
    <property type="entry name" value="PKS_KS"/>
    <property type="match status" value="1"/>
</dbReference>
<dbReference type="InterPro" id="IPR018201">
    <property type="entry name" value="Ketoacyl_synth_AS"/>
</dbReference>
<dbReference type="InterPro" id="IPR014030">
    <property type="entry name" value="Ketoacyl_synth_N"/>
</dbReference>
<evidence type="ECO:0000313" key="6">
    <source>
        <dbReference type="Proteomes" id="UP001432027"/>
    </source>
</evidence>
<evidence type="ECO:0000256" key="3">
    <source>
        <dbReference type="ARBA" id="ARBA00022679"/>
    </source>
</evidence>
<dbReference type="GO" id="GO:0004315">
    <property type="term" value="F:3-oxoacyl-[acyl-carrier-protein] synthase activity"/>
    <property type="evidence" value="ECO:0007669"/>
    <property type="project" value="UniProtKB-EC"/>
</dbReference>